<dbReference type="GO" id="GO:0046854">
    <property type="term" value="P:phosphatidylinositol phosphate biosynthetic process"/>
    <property type="evidence" value="ECO:0007669"/>
    <property type="project" value="InterPro"/>
</dbReference>
<dbReference type="GO" id="GO:0007165">
    <property type="term" value="P:signal transduction"/>
    <property type="evidence" value="ECO:0007669"/>
    <property type="project" value="TreeGrafter"/>
</dbReference>
<evidence type="ECO:0000256" key="3">
    <source>
        <dbReference type="ARBA" id="ARBA00009759"/>
    </source>
</evidence>
<evidence type="ECO:0000256" key="5">
    <source>
        <dbReference type="ARBA" id="ARBA00022801"/>
    </source>
</evidence>
<dbReference type="RefSeq" id="WP_036534710.1">
    <property type="nucleotide sequence ID" value="NZ_JJML01000036.1"/>
</dbReference>
<evidence type="ECO:0000256" key="2">
    <source>
        <dbReference type="ARBA" id="ARBA00001946"/>
    </source>
</evidence>
<dbReference type="GO" id="GO:0006020">
    <property type="term" value="P:inositol metabolic process"/>
    <property type="evidence" value="ECO:0007669"/>
    <property type="project" value="TreeGrafter"/>
</dbReference>
<feature type="binding site" evidence="7">
    <location>
        <position position="93"/>
    </location>
    <ligand>
        <name>Mg(2+)</name>
        <dbReference type="ChEBI" id="CHEBI:18420"/>
        <label>2</label>
    </ligand>
</feature>
<organism evidence="9 10">
    <name type="scientific">Neosynechococcus sphagnicola sy1</name>
    <dbReference type="NCBI Taxonomy" id="1497020"/>
    <lineage>
        <taxon>Bacteria</taxon>
        <taxon>Bacillati</taxon>
        <taxon>Cyanobacteriota</taxon>
        <taxon>Cyanophyceae</taxon>
        <taxon>Neosynechococcales</taxon>
        <taxon>Neosynechococcaceae</taxon>
        <taxon>Neosynechococcus</taxon>
    </lineage>
</organism>
<evidence type="ECO:0000313" key="9">
    <source>
        <dbReference type="EMBL" id="KGF72126.1"/>
    </source>
</evidence>
<comment type="catalytic activity">
    <reaction evidence="1 8">
        <text>a myo-inositol phosphate + H2O = myo-inositol + phosphate</text>
        <dbReference type="Rhea" id="RHEA:24056"/>
        <dbReference type="ChEBI" id="CHEBI:15377"/>
        <dbReference type="ChEBI" id="CHEBI:17268"/>
        <dbReference type="ChEBI" id="CHEBI:43474"/>
        <dbReference type="ChEBI" id="CHEBI:84139"/>
        <dbReference type="EC" id="3.1.3.25"/>
    </reaction>
</comment>
<evidence type="ECO:0000256" key="7">
    <source>
        <dbReference type="PIRSR" id="PIRSR600760-2"/>
    </source>
</evidence>
<dbReference type="OrthoDB" id="9772456at2"/>
<comment type="cofactor">
    <cofactor evidence="2 7 8">
        <name>Mg(2+)</name>
        <dbReference type="ChEBI" id="CHEBI:18420"/>
    </cofactor>
</comment>
<keyword evidence="10" id="KW-1185">Reference proteome</keyword>
<dbReference type="PRINTS" id="PR01959">
    <property type="entry name" value="SBIMPHPHTASE"/>
</dbReference>
<comment type="similarity">
    <text evidence="3 8">Belongs to the inositol monophosphatase superfamily.</text>
</comment>
<dbReference type="EC" id="3.1.3.25" evidence="8"/>
<dbReference type="GO" id="GO:0046872">
    <property type="term" value="F:metal ion binding"/>
    <property type="evidence" value="ECO:0007669"/>
    <property type="project" value="UniProtKB-KW"/>
</dbReference>
<reference evidence="9 10" key="1">
    <citation type="journal article" date="2014" name="Mol. Ecol.">
        <title>Evolution of Synechococcus.</title>
        <authorList>
            <person name="Dvorak P."/>
            <person name="Casamatta D."/>
            <person name="Hasler P."/>
            <person name="Poulickova A."/>
            <person name="Ondrej V."/>
            <person name="Sanges R."/>
        </authorList>
    </citation>
    <scope>NUCLEOTIDE SEQUENCE [LARGE SCALE GENOMIC DNA]</scope>
    <source>
        <strain evidence="9 10">CAUP A 1101</strain>
    </source>
</reference>
<dbReference type="EMBL" id="JJML01000036">
    <property type="protein sequence ID" value="KGF72126.1"/>
    <property type="molecule type" value="Genomic_DNA"/>
</dbReference>
<feature type="binding site" evidence="7">
    <location>
        <position position="74"/>
    </location>
    <ligand>
        <name>Mg(2+)</name>
        <dbReference type="ChEBI" id="CHEBI:18420"/>
        <label>1</label>
        <note>catalytic</note>
    </ligand>
</feature>
<dbReference type="GO" id="GO:0008934">
    <property type="term" value="F:inositol monophosphate 1-phosphatase activity"/>
    <property type="evidence" value="ECO:0007669"/>
    <property type="project" value="InterPro"/>
</dbReference>
<feature type="binding site" evidence="7">
    <location>
        <position position="91"/>
    </location>
    <ligand>
        <name>Mg(2+)</name>
        <dbReference type="ChEBI" id="CHEBI:18420"/>
        <label>1</label>
        <note>catalytic</note>
    </ligand>
</feature>
<dbReference type="AlphaFoldDB" id="A0A098TJ87"/>
<evidence type="ECO:0000256" key="6">
    <source>
        <dbReference type="ARBA" id="ARBA00022842"/>
    </source>
</evidence>
<dbReference type="Gene3D" id="3.30.540.10">
    <property type="entry name" value="Fructose-1,6-Bisphosphatase, subunit A, domain 1"/>
    <property type="match status" value="1"/>
</dbReference>
<feature type="binding site" evidence="7">
    <location>
        <position position="219"/>
    </location>
    <ligand>
        <name>Mg(2+)</name>
        <dbReference type="ChEBI" id="CHEBI:18420"/>
        <label>1</label>
        <note>catalytic</note>
    </ligand>
</feature>
<dbReference type="CDD" id="cd01639">
    <property type="entry name" value="IMPase"/>
    <property type="match status" value="1"/>
</dbReference>
<dbReference type="PANTHER" id="PTHR20854">
    <property type="entry name" value="INOSITOL MONOPHOSPHATASE"/>
    <property type="match status" value="1"/>
</dbReference>
<feature type="binding site" evidence="7">
    <location>
        <position position="94"/>
    </location>
    <ligand>
        <name>Mg(2+)</name>
        <dbReference type="ChEBI" id="CHEBI:18420"/>
        <label>1</label>
        <note>catalytic</note>
    </ligand>
</feature>
<dbReference type="InterPro" id="IPR033942">
    <property type="entry name" value="IMPase"/>
</dbReference>
<gene>
    <name evidence="9" type="ORF">DO97_11835</name>
</gene>
<dbReference type="PANTHER" id="PTHR20854:SF4">
    <property type="entry name" value="INOSITOL-1-MONOPHOSPHATASE-RELATED"/>
    <property type="match status" value="1"/>
</dbReference>
<evidence type="ECO:0000256" key="1">
    <source>
        <dbReference type="ARBA" id="ARBA00001033"/>
    </source>
</evidence>
<comment type="caution">
    <text evidence="9">The sequence shown here is derived from an EMBL/GenBank/DDBJ whole genome shotgun (WGS) entry which is preliminary data.</text>
</comment>
<dbReference type="Pfam" id="PF00459">
    <property type="entry name" value="Inositol_P"/>
    <property type="match status" value="1"/>
</dbReference>
<dbReference type="InterPro" id="IPR022337">
    <property type="entry name" value="Inositol_monophosphatase_SuhB"/>
</dbReference>
<dbReference type="FunFam" id="3.40.190.80:FF:000002">
    <property type="entry name" value="Inositol-1-monophosphatase"/>
    <property type="match status" value="1"/>
</dbReference>
<evidence type="ECO:0000256" key="4">
    <source>
        <dbReference type="ARBA" id="ARBA00022723"/>
    </source>
</evidence>
<dbReference type="PROSITE" id="PS00630">
    <property type="entry name" value="IMP_2"/>
    <property type="match status" value="1"/>
</dbReference>
<dbReference type="PROSITE" id="PS00629">
    <property type="entry name" value="IMP_1"/>
    <property type="match status" value="1"/>
</dbReference>
<dbReference type="Proteomes" id="UP000030170">
    <property type="component" value="Unassembled WGS sequence"/>
</dbReference>
<dbReference type="InterPro" id="IPR020550">
    <property type="entry name" value="Inositol_monophosphatase_CS"/>
</dbReference>
<protein>
    <recommendedName>
        <fullName evidence="8">Inositol-1-monophosphatase</fullName>
        <ecNumber evidence="8">3.1.3.25</ecNumber>
    </recommendedName>
</protein>
<accession>A0A098TJ87</accession>
<dbReference type="Gene3D" id="3.40.190.80">
    <property type="match status" value="1"/>
</dbReference>
<dbReference type="FunFam" id="3.30.540.10:FF:000003">
    <property type="entry name" value="Inositol-1-monophosphatase"/>
    <property type="match status" value="1"/>
</dbReference>
<name>A0A098TJ87_9CYAN</name>
<keyword evidence="5 8" id="KW-0378">Hydrolase</keyword>
<dbReference type="InterPro" id="IPR000760">
    <property type="entry name" value="Inositol_monophosphatase-like"/>
</dbReference>
<evidence type="ECO:0000313" key="10">
    <source>
        <dbReference type="Proteomes" id="UP000030170"/>
    </source>
</evidence>
<dbReference type="SUPFAM" id="SSF56655">
    <property type="entry name" value="Carbohydrate phosphatase"/>
    <property type="match status" value="1"/>
</dbReference>
<evidence type="ECO:0000256" key="8">
    <source>
        <dbReference type="RuleBase" id="RU364068"/>
    </source>
</evidence>
<dbReference type="InterPro" id="IPR020583">
    <property type="entry name" value="Inositol_monoP_metal-BS"/>
</dbReference>
<sequence length="292" mass="31480">MTLPSSSQLQIYLDIATEAVLAAGAVLQTFWGKLEDVQEKGRPGDLVTEADKAAEVAVLETLHRHVPDHAILTEETGHLGNADSNFLWAIDPLDGTTNYAHQYPFSAVSVGLLCAGEPIVGAIFDPFHQELFRAGKGLGATRNRRPIQVSATRDLDRSLLVTGFAYDRRETADNNYAEFCHLTHLTQGVRRGGAAAIDLAYVACGRVDGFWERGLSLWDMAAGVILVTEAGGQVTAYDGSLLILNSGRILATNGPLHPALSRELMQVRPLSSWPDRVLPDVANAVGGMETVH</sequence>
<dbReference type="PRINTS" id="PR00377">
    <property type="entry name" value="IMPHPHTASES"/>
</dbReference>
<proteinExistence type="inferred from homology"/>
<keyword evidence="6 7" id="KW-0460">Magnesium</keyword>
<dbReference type="STRING" id="1497020.DO97_11835"/>
<keyword evidence="4 7" id="KW-0479">Metal-binding</keyword>